<dbReference type="AlphaFoldDB" id="A0A0B4S044"/>
<comment type="similarity">
    <text evidence="1 4 6">Belongs to the IF-3 family.</text>
</comment>
<keyword evidence="10" id="KW-1185">Reference proteome</keyword>
<dbReference type="InterPro" id="IPR019814">
    <property type="entry name" value="Translation_initiation_fac_3_N"/>
</dbReference>
<dbReference type="OrthoDB" id="9806014at2"/>
<dbReference type="EMBL" id="CP009761">
    <property type="protein sequence ID" value="AIZ36202.1"/>
    <property type="molecule type" value="Genomic_DNA"/>
</dbReference>
<dbReference type="Pfam" id="PF00707">
    <property type="entry name" value="IF3_C"/>
    <property type="match status" value="1"/>
</dbReference>
<dbReference type="GO" id="GO:0003743">
    <property type="term" value="F:translation initiation factor activity"/>
    <property type="evidence" value="ECO:0007669"/>
    <property type="project" value="UniProtKB-UniRule"/>
</dbReference>
<evidence type="ECO:0000256" key="3">
    <source>
        <dbReference type="ARBA" id="ARBA00022917"/>
    </source>
</evidence>
<evidence type="ECO:0000259" key="7">
    <source>
        <dbReference type="Pfam" id="PF00707"/>
    </source>
</evidence>
<dbReference type="InterPro" id="IPR019815">
    <property type="entry name" value="Translation_initiation_fac_3_C"/>
</dbReference>
<comment type="subcellular location">
    <subcellularLocation>
        <location evidence="4 6">Cytoplasm</location>
    </subcellularLocation>
</comment>
<dbReference type="PROSITE" id="PS00938">
    <property type="entry name" value="IF3"/>
    <property type="match status" value="1"/>
</dbReference>
<dbReference type="Gene3D" id="3.30.110.10">
    <property type="entry name" value="Translation initiation factor 3 (IF-3), C-terminal domain"/>
    <property type="match status" value="1"/>
</dbReference>
<dbReference type="FunFam" id="3.10.20.80:FF:000001">
    <property type="entry name" value="Translation initiation factor IF-3"/>
    <property type="match status" value="1"/>
</dbReference>
<dbReference type="InterPro" id="IPR036787">
    <property type="entry name" value="T_IF-3_N_sf"/>
</dbReference>
<organism evidence="9 10">
    <name type="scientific">Parvimonas micra</name>
    <dbReference type="NCBI Taxonomy" id="33033"/>
    <lineage>
        <taxon>Bacteria</taxon>
        <taxon>Bacillati</taxon>
        <taxon>Bacillota</taxon>
        <taxon>Tissierellia</taxon>
        <taxon>Tissierellales</taxon>
        <taxon>Peptoniphilaceae</taxon>
        <taxon>Parvimonas</taxon>
    </lineage>
</organism>
<evidence type="ECO:0000313" key="9">
    <source>
        <dbReference type="EMBL" id="AIZ36202.1"/>
    </source>
</evidence>
<evidence type="ECO:0000256" key="4">
    <source>
        <dbReference type="HAMAP-Rule" id="MF_00080"/>
    </source>
</evidence>
<evidence type="ECO:0000256" key="1">
    <source>
        <dbReference type="ARBA" id="ARBA00005439"/>
    </source>
</evidence>
<dbReference type="GO" id="GO:0043022">
    <property type="term" value="F:ribosome binding"/>
    <property type="evidence" value="ECO:0007669"/>
    <property type="project" value="UniProtKB-ARBA"/>
</dbReference>
<dbReference type="SUPFAM" id="SSF55200">
    <property type="entry name" value="Translation initiation factor IF3, C-terminal domain"/>
    <property type="match status" value="1"/>
</dbReference>
<evidence type="ECO:0000256" key="6">
    <source>
        <dbReference type="RuleBase" id="RU000646"/>
    </source>
</evidence>
<dbReference type="InterPro" id="IPR001288">
    <property type="entry name" value="Translation_initiation_fac_3"/>
</dbReference>
<dbReference type="GO" id="GO:0005829">
    <property type="term" value="C:cytosol"/>
    <property type="evidence" value="ECO:0007669"/>
    <property type="project" value="TreeGrafter"/>
</dbReference>
<sequence>MIKELLINEEIRAKDVRLIDAEGNQIGVVPISRALEMANEKKLDLVNISPNANPPVCKILDYGKYRYDSLKKEKESRKKQKIINVKEIRLTPSIDKHDIEVKAKHANNFLKAGDKVKVSVRFRGRELGHTDIGKVVLDKFKELTQEFGNVEKDSVMEGRNMTMFLSPKQD</sequence>
<dbReference type="InterPro" id="IPR036788">
    <property type="entry name" value="T_IF-3_C_sf"/>
</dbReference>
<protein>
    <recommendedName>
        <fullName evidence="4 5">Translation initiation factor IF-3</fullName>
    </recommendedName>
</protein>
<dbReference type="HAMAP" id="MF_00080">
    <property type="entry name" value="IF_3"/>
    <property type="match status" value="1"/>
</dbReference>
<keyword evidence="2 4" id="KW-0396">Initiation factor</keyword>
<keyword evidence="3 4" id="KW-0648">Protein biosynthesis</keyword>
<name>A0A0B4S044_9FIRM</name>
<evidence type="ECO:0000259" key="8">
    <source>
        <dbReference type="Pfam" id="PF05198"/>
    </source>
</evidence>
<reference evidence="9 10" key="1">
    <citation type="submission" date="2014-10" db="EMBL/GenBank/DDBJ databases">
        <title>Complete genome sequence of Parvimonas micra KCOM 1535 (= ChDC B708).</title>
        <authorList>
            <person name="Kook J.-K."/>
            <person name="Park S.-N."/>
            <person name="Lim Y.K."/>
            <person name="Roh H."/>
        </authorList>
    </citation>
    <scope>NUCLEOTIDE SEQUENCE [LARGE SCALE GENOMIC DNA]</scope>
    <source>
        <strain evidence="10">KCOM 1535 / ChDC B708</strain>
    </source>
</reference>
<dbReference type="Proteomes" id="UP000031386">
    <property type="component" value="Chromosome"/>
</dbReference>
<dbReference type="GO" id="GO:0032790">
    <property type="term" value="P:ribosome disassembly"/>
    <property type="evidence" value="ECO:0007669"/>
    <property type="project" value="TreeGrafter"/>
</dbReference>
<comment type="subunit">
    <text evidence="4 6">Monomer.</text>
</comment>
<evidence type="ECO:0000256" key="2">
    <source>
        <dbReference type="ARBA" id="ARBA00022540"/>
    </source>
</evidence>
<dbReference type="PANTHER" id="PTHR10938:SF0">
    <property type="entry name" value="TRANSLATION INITIATION FACTOR IF-3, MITOCHONDRIAL"/>
    <property type="match status" value="1"/>
</dbReference>
<dbReference type="SUPFAM" id="SSF54364">
    <property type="entry name" value="Translation initiation factor IF3, N-terminal domain"/>
    <property type="match status" value="1"/>
</dbReference>
<dbReference type="PANTHER" id="PTHR10938">
    <property type="entry name" value="TRANSLATION INITIATION FACTOR IF-3"/>
    <property type="match status" value="1"/>
</dbReference>
<comment type="function">
    <text evidence="4 6">IF-3 binds to the 30S ribosomal subunit and shifts the equilibrium between 70S ribosomes and their 50S and 30S subunits in favor of the free subunits, thus enhancing the availability of 30S subunits on which protein synthesis initiation begins.</text>
</comment>
<dbReference type="Pfam" id="PF05198">
    <property type="entry name" value="IF3_N"/>
    <property type="match status" value="1"/>
</dbReference>
<dbReference type="Gene3D" id="3.10.20.80">
    <property type="entry name" value="Translation initiation factor 3 (IF-3), N-terminal domain"/>
    <property type="match status" value="1"/>
</dbReference>
<accession>A0A0B4S044</accession>
<gene>
    <name evidence="4" type="primary">infC</name>
    <name evidence="9" type="ORF">NW74_01955</name>
</gene>
<proteinExistence type="inferred from homology"/>
<evidence type="ECO:0000313" key="10">
    <source>
        <dbReference type="Proteomes" id="UP000031386"/>
    </source>
</evidence>
<evidence type="ECO:0000256" key="5">
    <source>
        <dbReference type="NCBIfam" id="TIGR00168"/>
    </source>
</evidence>
<dbReference type="STRING" id="33033.NW74_01955"/>
<dbReference type="FunFam" id="3.30.110.10:FF:000001">
    <property type="entry name" value="Translation initiation factor IF-3"/>
    <property type="match status" value="1"/>
</dbReference>
<dbReference type="InterPro" id="IPR019813">
    <property type="entry name" value="Translation_initiation_fac3_CS"/>
</dbReference>
<feature type="domain" description="Translation initiation factor 3 C-terminal" evidence="7">
    <location>
        <begin position="83"/>
        <end position="168"/>
    </location>
</feature>
<feature type="domain" description="Translation initiation factor 3 N-terminal" evidence="8">
    <location>
        <begin position="7"/>
        <end position="75"/>
    </location>
</feature>
<dbReference type="KEGG" id="pmic:NW74_01955"/>
<keyword evidence="4" id="KW-0963">Cytoplasm</keyword>
<dbReference type="NCBIfam" id="TIGR00168">
    <property type="entry name" value="infC"/>
    <property type="match status" value="1"/>
</dbReference>
<dbReference type="GO" id="GO:0016020">
    <property type="term" value="C:membrane"/>
    <property type="evidence" value="ECO:0007669"/>
    <property type="project" value="TreeGrafter"/>
</dbReference>